<dbReference type="PANTHER" id="PTHR46696">
    <property type="entry name" value="P450, PUTATIVE (EUROFUNG)-RELATED"/>
    <property type="match status" value="1"/>
</dbReference>
<keyword evidence="2" id="KW-0408">Iron</keyword>
<evidence type="ECO:0000313" key="4">
    <source>
        <dbReference type="Proteomes" id="UP000027100"/>
    </source>
</evidence>
<evidence type="ECO:0000256" key="2">
    <source>
        <dbReference type="RuleBase" id="RU000461"/>
    </source>
</evidence>
<dbReference type="AlphaFoldDB" id="A0A062VFY8"/>
<dbReference type="Gene3D" id="1.10.630.10">
    <property type="entry name" value="Cytochrome P450"/>
    <property type="match status" value="1"/>
</dbReference>
<dbReference type="InterPro" id="IPR017972">
    <property type="entry name" value="Cyt_P450_CS"/>
</dbReference>
<dbReference type="GO" id="GO:0006707">
    <property type="term" value="P:cholesterol catabolic process"/>
    <property type="evidence" value="ECO:0007669"/>
    <property type="project" value="TreeGrafter"/>
</dbReference>
<comment type="similarity">
    <text evidence="1 2">Belongs to the cytochrome P450 family.</text>
</comment>
<dbReference type="Proteomes" id="UP000027100">
    <property type="component" value="Unassembled WGS sequence"/>
</dbReference>
<dbReference type="GO" id="GO:0008395">
    <property type="term" value="F:steroid hydroxylase activity"/>
    <property type="evidence" value="ECO:0007669"/>
    <property type="project" value="TreeGrafter"/>
</dbReference>
<dbReference type="PATRIC" id="fig|1280954.3.peg.3505"/>
<dbReference type="GO" id="GO:0020037">
    <property type="term" value="F:heme binding"/>
    <property type="evidence" value="ECO:0007669"/>
    <property type="project" value="InterPro"/>
</dbReference>
<comment type="caution">
    <text evidence="3">The sequence shown here is derived from an EMBL/GenBank/DDBJ whole genome shotgun (WGS) entry which is preliminary data.</text>
</comment>
<keyword evidence="2" id="KW-0560">Oxidoreductase</keyword>
<name>A0A062VFY8_9PROT</name>
<accession>A0A062VFY8</accession>
<dbReference type="EMBL" id="ARYM01000029">
    <property type="protein sequence ID" value="KCZ96940.1"/>
    <property type="molecule type" value="Genomic_DNA"/>
</dbReference>
<dbReference type="GO" id="GO:0036199">
    <property type="term" value="F:cholest-4-en-3-one 26-monooxygenase activity"/>
    <property type="evidence" value="ECO:0007669"/>
    <property type="project" value="TreeGrafter"/>
</dbReference>
<dbReference type="eggNOG" id="COG2124">
    <property type="taxonomic scope" value="Bacteria"/>
</dbReference>
<keyword evidence="2" id="KW-0349">Heme</keyword>
<dbReference type="InterPro" id="IPR001128">
    <property type="entry name" value="Cyt_P450"/>
</dbReference>
<keyword evidence="4" id="KW-1185">Reference proteome</keyword>
<evidence type="ECO:0000256" key="1">
    <source>
        <dbReference type="ARBA" id="ARBA00010617"/>
    </source>
</evidence>
<dbReference type="PRINTS" id="PR00359">
    <property type="entry name" value="BP450"/>
</dbReference>
<dbReference type="PROSITE" id="PS00086">
    <property type="entry name" value="CYTOCHROME_P450"/>
    <property type="match status" value="1"/>
</dbReference>
<dbReference type="PANTHER" id="PTHR46696:SF4">
    <property type="entry name" value="BIOTIN BIOSYNTHESIS CYTOCHROME P450"/>
    <property type="match status" value="1"/>
</dbReference>
<reference evidence="3 4" key="1">
    <citation type="journal article" date="2014" name="Antonie Van Leeuwenhoek">
        <title>Hyphomonas beringensis sp. nov. and Hyphomonas chukchiensis sp. nov., isolated from surface seawater of the Bering Sea and Chukchi Sea.</title>
        <authorList>
            <person name="Li C."/>
            <person name="Lai Q."/>
            <person name="Li G."/>
            <person name="Dong C."/>
            <person name="Wang J."/>
            <person name="Liao Y."/>
            <person name="Shao Z."/>
        </authorList>
    </citation>
    <scope>NUCLEOTIDE SEQUENCE [LARGE SCALE GENOMIC DNA]</scope>
    <source>
        <strain evidence="3 4">PS728</strain>
    </source>
</reference>
<dbReference type="SUPFAM" id="SSF48264">
    <property type="entry name" value="Cytochrome P450"/>
    <property type="match status" value="1"/>
</dbReference>
<dbReference type="InterPro" id="IPR002397">
    <property type="entry name" value="Cyt_P450_B"/>
</dbReference>
<evidence type="ECO:0000313" key="3">
    <source>
        <dbReference type="EMBL" id="KCZ96940.1"/>
    </source>
</evidence>
<dbReference type="STRING" id="1280954.HPO_17365"/>
<dbReference type="RefSeq" id="WP_035601680.1">
    <property type="nucleotide sequence ID" value="NZ_ARYM01000029.1"/>
</dbReference>
<dbReference type="Pfam" id="PF00067">
    <property type="entry name" value="p450"/>
    <property type="match status" value="1"/>
</dbReference>
<organism evidence="3 4">
    <name type="scientific">Hyphomonas polymorpha PS728</name>
    <dbReference type="NCBI Taxonomy" id="1280954"/>
    <lineage>
        <taxon>Bacteria</taxon>
        <taxon>Pseudomonadati</taxon>
        <taxon>Pseudomonadota</taxon>
        <taxon>Alphaproteobacteria</taxon>
        <taxon>Hyphomonadales</taxon>
        <taxon>Hyphomonadaceae</taxon>
        <taxon>Hyphomonas</taxon>
    </lineage>
</organism>
<dbReference type="OrthoDB" id="9801155at2"/>
<protein>
    <submittedName>
        <fullName evidence="3">Cytochrome P450</fullName>
    </submittedName>
</protein>
<dbReference type="InterPro" id="IPR036396">
    <property type="entry name" value="Cyt_P450_sf"/>
</dbReference>
<proteinExistence type="inferred from homology"/>
<keyword evidence="2" id="KW-0503">Monooxygenase</keyword>
<keyword evidence="2" id="KW-0479">Metal-binding</keyword>
<dbReference type="GO" id="GO:0005506">
    <property type="term" value="F:iron ion binding"/>
    <property type="evidence" value="ECO:0007669"/>
    <property type="project" value="InterPro"/>
</dbReference>
<sequence length="396" mass="43892">MNPIEPIAHPRDQVVLDDAFFDDPYPTYRRKRESGPVFYDPDQGLWMAFSYAAVRQALFDYEVFSSARGNTIRDSPQRVGKTLGSMDPPQHDALRPIIMRGFTASRIAVAVEDLLADAAQRLGELPRTGPFDFVGDFSRPLLYSCLGRMLGLEGTQAGLAAAILGNLFKGADGPYGLPLPEEDMRTLFGLLQDQLAYRRNHPSDDLFSVLLEAQSTDDRLTDDIILGNLSTVLLAGNASIGHFFPNIFLALHQHPDQARRVLEDMSLVPALIEESVRWDTSTQCFARQVTRDVILDGVKVPASSRIVLFYGSASRDERSIPEAERFDIDRGKVQHFGFGAGTHHCLGALAAKRMLAPLLQQILPELGMFDLDLGTADRVKHIMVRGFKHLPMTVGT</sequence>
<gene>
    <name evidence="3" type="ORF">HPO_17365</name>
</gene>